<accession>A0A8S1NMY3</accession>
<dbReference type="AlphaFoldDB" id="A0A8S1NMY3"/>
<dbReference type="OMA" id="YFTQRYI"/>
<gene>
    <name evidence="1" type="ORF">PPRIM_AZ9-3.1.T0880157</name>
</gene>
<comment type="caution">
    <text evidence="1">The sequence shown here is derived from an EMBL/GenBank/DDBJ whole genome shotgun (WGS) entry which is preliminary data.</text>
</comment>
<organism evidence="1 2">
    <name type="scientific">Paramecium primaurelia</name>
    <dbReference type="NCBI Taxonomy" id="5886"/>
    <lineage>
        <taxon>Eukaryota</taxon>
        <taxon>Sar</taxon>
        <taxon>Alveolata</taxon>
        <taxon>Ciliophora</taxon>
        <taxon>Intramacronucleata</taxon>
        <taxon>Oligohymenophorea</taxon>
        <taxon>Peniculida</taxon>
        <taxon>Parameciidae</taxon>
        <taxon>Paramecium</taxon>
    </lineage>
</organism>
<evidence type="ECO:0000313" key="1">
    <source>
        <dbReference type="EMBL" id="CAD8091611.1"/>
    </source>
</evidence>
<reference evidence="1" key="1">
    <citation type="submission" date="2021-01" db="EMBL/GenBank/DDBJ databases">
        <authorList>
            <consortium name="Genoscope - CEA"/>
            <person name="William W."/>
        </authorList>
    </citation>
    <scope>NUCLEOTIDE SEQUENCE</scope>
</reference>
<dbReference type="EMBL" id="CAJJDM010000091">
    <property type="protein sequence ID" value="CAD8091611.1"/>
    <property type="molecule type" value="Genomic_DNA"/>
</dbReference>
<evidence type="ECO:0000313" key="2">
    <source>
        <dbReference type="Proteomes" id="UP000688137"/>
    </source>
</evidence>
<protein>
    <submittedName>
        <fullName evidence="1">Uncharacterized protein</fullName>
    </submittedName>
</protein>
<name>A0A8S1NMY3_PARPR</name>
<sequence length="111" mass="13517">MRRITMKGTQTERIQIRQSFSIDIIVKQIFSKAEYFTQRYIFSHPNQRNFVHLIRSIYRLLLIPDNWIKQIQLSHKALLYLIVHLKFAQKGIHPLQEYAYEKLQIILQYNQ</sequence>
<keyword evidence="2" id="KW-1185">Reference proteome</keyword>
<dbReference type="Proteomes" id="UP000688137">
    <property type="component" value="Unassembled WGS sequence"/>
</dbReference>
<proteinExistence type="predicted"/>